<gene>
    <name evidence="3" type="ORF">EVOR1521_LOCUS30852</name>
</gene>
<comment type="caution">
    <text evidence="3">The sequence shown here is derived from an EMBL/GenBank/DDBJ whole genome shotgun (WGS) entry which is preliminary data.</text>
</comment>
<dbReference type="Gene3D" id="3.30.70.330">
    <property type="match status" value="1"/>
</dbReference>
<accession>A0AA36JQF5</accession>
<reference evidence="3" key="1">
    <citation type="submission" date="2023-08" db="EMBL/GenBank/DDBJ databases">
        <authorList>
            <person name="Chen Y."/>
            <person name="Shah S."/>
            <person name="Dougan E. K."/>
            <person name="Thang M."/>
            <person name="Chan C."/>
        </authorList>
    </citation>
    <scope>NUCLEOTIDE SEQUENCE</scope>
</reference>
<dbReference type="Proteomes" id="UP001178507">
    <property type="component" value="Unassembled WGS sequence"/>
</dbReference>
<dbReference type="InterPro" id="IPR036869">
    <property type="entry name" value="J_dom_sf"/>
</dbReference>
<sequence>MEENTVVVDGLPETANEAEIRDFFNAALFTILELDPVEEEGAHALDALPVTSCTRVPGARFATLYLRLPAAVSLAKLLNGVEFQGVALQLQTTGPKAADSLDMEKLDTIDPVQLLGLQAKSSTKVGARKATWCEGGSVETELRARPLSHYEVLQVLRNAGPAELRGAFLKQCRASHDKSSNAIPLHQLQTAFKTLSDPSARSSYDHGAPQFLLDALQAYHMKDLRPAIFLLRHLKKMKEGLIKRVAMAERHGEAFLAITKKLRAQSRGADVLVVASQKGLPSEVWIAGNRGQAEEVQLLLRHAADEVDGRRAPPDGVVLHVPPALQSKIPDGEERTQLCACIQAETGSTVTFCEERMVVRGGNVPRAVAMLQNPILFRGTVRAFDGTELDGWAYSLMAEQNSAPDALLCPEREPDREECEGLLRRVCGLTLLSLMDMADKVLDGLLEGQVRVSLTVIRILVSDVVHHEVAQLDLALRAKFVSGLVRLWIAFKLQRRLGKFAMNPILRVLWHVPNVIGATQMMVVPAITEQLQAAGKNLKQLQKSPVILKAVEQGSISESLMLAQLFSEQNLASGAVFAVSAAQLLRLLDAERAAFGEVLVHLRNALKLLKPGLLQMPGLVDSIAAYQPLRDIVKSARTNDLLLTEVCGYLLSQHHQAAPFPPEQVRILDQLSSTKRSWTLEEIEDKACFHQAMRGVKRELGPLWLEALLLQSKSWQWTGGRNWVRKPSNDPAVALAEELCNVPMQNRGLIPTRLPKIALLMRVVGASEELACLPGLYAITGNHDGRPVYQRFVPAQEQAVRIYWWQEDSTWWIGPEVGGDLVWASNRSSGSVAPRRNWNWEANAPLAQNSVIKAFHVEASTEAKPPPVVRPAPEREGANARTKKILLVKDPHASGKVAKQGSKQEQDLHTAGAGHVSGEKAQSPKRQRVAEASDPKRAKHLKDGAEQLKNWLASFDGSGSFLNMYLKALSSNFDDLCQVRAAFNNIPNAPPLKRIDPAFFTVIGVEKTGHKLTFAKKIAELQAS</sequence>
<feature type="compositionally biased region" description="Basic and acidic residues" evidence="1">
    <location>
        <begin position="928"/>
        <end position="940"/>
    </location>
</feature>
<name>A0AA36JQF5_9DINO</name>
<dbReference type="EMBL" id="CAUJNA010003791">
    <property type="protein sequence ID" value="CAJ1409871.1"/>
    <property type="molecule type" value="Genomic_DNA"/>
</dbReference>
<dbReference type="Gene3D" id="1.10.287.110">
    <property type="entry name" value="DnaJ domain"/>
    <property type="match status" value="1"/>
</dbReference>
<dbReference type="SUPFAM" id="SSF46565">
    <property type="entry name" value="Chaperone J-domain"/>
    <property type="match status" value="1"/>
</dbReference>
<dbReference type="InterPro" id="IPR012677">
    <property type="entry name" value="Nucleotide-bd_a/b_plait_sf"/>
</dbReference>
<evidence type="ECO:0000259" key="2">
    <source>
        <dbReference type="PROSITE" id="PS50076"/>
    </source>
</evidence>
<dbReference type="AlphaFoldDB" id="A0AA36JQF5"/>
<evidence type="ECO:0000256" key="1">
    <source>
        <dbReference type="SAM" id="MobiDB-lite"/>
    </source>
</evidence>
<dbReference type="PROSITE" id="PS50076">
    <property type="entry name" value="DNAJ_2"/>
    <property type="match status" value="1"/>
</dbReference>
<organism evidence="3 4">
    <name type="scientific">Effrenium voratum</name>
    <dbReference type="NCBI Taxonomy" id="2562239"/>
    <lineage>
        <taxon>Eukaryota</taxon>
        <taxon>Sar</taxon>
        <taxon>Alveolata</taxon>
        <taxon>Dinophyceae</taxon>
        <taxon>Suessiales</taxon>
        <taxon>Symbiodiniaceae</taxon>
        <taxon>Effrenium</taxon>
    </lineage>
</organism>
<feature type="region of interest" description="Disordered" evidence="1">
    <location>
        <begin position="860"/>
        <end position="940"/>
    </location>
</feature>
<keyword evidence="4" id="KW-1185">Reference proteome</keyword>
<dbReference type="InterPro" id="IPR001623">
    <property type="entry name" value="DnaJ_domain"/>
</dbReference>
<evidence type="ECO:0000313" key="4">
    <source>
        <dbReference type="Proteomes" id="UP001178507"/>
    </source>
</evidence>
<feature type="domain" description="J" evidence="2">
    <location>
        <begin position="148"/>
        <end position="208"/>
    </location>
</feature>
<evidence type="ECO:0000313" key="3">
    <source>
        <dbReference type="EMBL" id="CAJ1409871.1"/>
    </source>
</evidence>
<protein>
    <recommendedName>
        <fullName evidence="2">J domain-containing protein</fullName>
    </recommendedName>
</protein>
<proteinExistence type="predicted"/>